<dbReference type="Gene3D" id="2.30.29.30">
    <property type="entry name" value="Pleckstrin-homology domain (PH domain)/Phosphotyrosine-binding domain (PTB)"/>
    <property type="match status" value="1"/>
</dbReference>
<reference evidence="3" key="1">
    <citation type="submission" date="2024-06" db="EMBL/GenBank/DDBJ databases">
        <authorList>
            <person name="Liu X."/>
            <person name="Lenzi L."/>
            <person name="Haldenby T S."/>
            <person name="Uol C."/>
        </authorList>
    </citation>
    <scope>NUCLEOTIDE SEQUENCE</scope>
</reference>
<sequence>MTANRPYDADGSVLVPRHGRSASTIPSSNSSFSIYSRDVPPPKIDIAALLLSDVNNISQSDMKQIILNEPNLRQARFVVSELTGSEMDYLKSLRDLKKGYLDFLRNDLEVDTTVLDEIFWKVEELKDFHEQFAADLSLHKHVLVELAQLFLDNASQFEQLYAEFCVHYPRSLASVEREKRNESELWQKLLMRQQQLGHQLSVETYLLKPVQRVLKYQLLLQECIKHCSNALSNLSDLTSGEKLPTQLGPVGTDVKASAAANWMSESLRQSISLLCQASDRMIQVAEYINEQKRNHELLGRLRSTRTDVDDWGKLLLCSDFCISGKKDSRLIFLFDRAMVICKNVSPTSPTTPTLFGFDPLRNYSGASGKFDPINSVNFGPTNLAGSTIDVREVIRCTHLMLVESIPGNPLAFHILRFGRPKTQTTLLAPTEKIKQLWCFEIKRLILENYDAVISEKVKRMLLNVMEDRSGPVETNCYGTKPVGRTETFSGKNLTISFTKPLEKTTSVLKSLKSKKKFGPHSRLRCRATSLDTFTPKMIKSTENDENQAAEAKNRTERAYTINGAGREAVISPTVDRFHGLDTVVDEVWNEIWTSYGCSTGFTVPISQAVRTSSTPPSPSFRRVDDEVIDPDADFRCIAVEVNEEKLASTNCLINEEKWSAPTSIDSHRSPTDSAPKLSPFNRVNSPDGDNNSPVYIHCPNASSCDTEIFGRAYDQYIAKTRAMVAISPNDLDEIFKQSAKHNPVKHLPNSTTTSCLSSQVVTQNDPVVLNNHSSTAARNPFFYRISSPLAVRTDGKSVREVYDNVTRSNCSSPEDGSSLRTISQVTTLHTKKTDRVDNPLKAVETLGRSPGSSTDHRSVLSNGHSHQLDTAVSCNYTQFSLATEFKTKSGIRACCTSPSLTSPCNGNRLSSSDDKDFSLSSPRGWTGSGANAASNGCYPAEAQSSSSLTVDPIHDCARVCSPDSIPSQQYTPVLRHNHPSHRSRKKSRAPPPPVGKLADVDELSNGTRTTTGPSSRVRRMKTVLNIRLTTQPISTSPQTVTRFSSTNQVVNGTNSTSPQPIKPDRHFPRVFSHCEPGSGISRSPEVPRSATLTCTSRLPTTGHVYSPSVVGELYHSNGGGLVKTIAQRFQRL</sequence>
<evidence type="ECO:0000313" key="3">
    <source>
        <dbReference type="EMBL" id="CAL5134848.1"/>
    </source>
</evidence>
<evidence type="ECO:0000259" key="2">
    <source>
        <dbReference type="PROSITE" id="PS50010"/>
    </source>
</evidence>
<gene>
    <name evidence="3" type="ORF">CDAUBV1_LOCUS8804</name>
</gene>
<dbReference type="InterPro" id="IPR035899">
    <property type="entry name" value="DBL_dom_sf"/>
</dbReference>
<feature type="region of interest" description="Disordered" evidence="1">
    <location>
        <begin position="967"/>
        <end position="1017"/>
    </location>
</feature>
<dbReference type="GO" id="GO:0005085">
    <property type="term" value="F:guanyl-nucleotide exchange factor activity"/>
    <property type="evidence" value="ECO:0007669"/>
    <property type="project" value="InterPro"/>
</dbReference>
<evidence type="ECO:0000313" key="4">
    <source>
        <dbReference type="Proteomes" id="UP001497525"/>
    </source>
</evidence>
<comment type="caution">
    <text evidence="3">The sequence shown here is derived from an EMBL/GenBank/DDBJ whole genome shotgun (WGS) entry which is preliminary data.</text>
</comment>
<dbReference type="CDD" id="cd00160">
    <property type="entry name" value="RhoGEF"/>
    <property type="match status" value="1"/>
</dbReference>
<dbReference type="Gene3D" id="1.20.900.10">
    <property type="entry name" value="Dbl homology (DH) domain"/>
    <property type="match status" value="1"/>
</dbReference>
<accession>A0AAV2TI72</accession>
<proteinExistence type="predicted"/>
<feature type="region of interest" description="Disordered" evidence="1">
    <location>
        <begin position="1"/>
        <end position="29"/>
    </location>
</feature>
<dbReference type="SMART" id="SM00325">
    <property type="entry name" value="RhoGEF"/>
    <property type="match status" value="1"/>
</dbReference>
<feature type="domain" description="DH" evidence="2">
    <location>
        <begin position="74"/>
        <end position="291"/>
    </location>
</feature>
<dbReference type="EMBL" id="CAXLJL010000232">
    <property type="protein sequence ID" value="CAL5134848.1"/>
    <property type="molecule type" value="Genomic_DNA"/>
</dbReference>
<dbReference type="SUPFAM" id="SSF50729">
    <property type="entry name" value="PH domain-like"/>
    <property type="match status" value="1"/>
</dbReference>
<dbReference type="PANTHER" id="PTHR45924:SF2">
    <property type="entry name" value="FI17866P1"/>
    <property type="match status" value="1"/>
</dbReference>
<organism evidence="3 4">
    <name type="scientific">Calicophoron daubneyi</name>
    <name type="common">Rumen fluke</name>
    <name type="synonym">Paramphistomum daubneyi</name>
    <dbReference type="NCBI Taxonomy" id="300641"/>
    <lineage>
        <taxon>Eukaryota</taxon>
        <taxon>Metazoa</taxon>
        <taxon>Spiralia</taxon>
        <taxon>Lophotrochozoa</taxon>
        <taxon>Platyhelminthes</taxon>
        <taxon>Trematoda</taxon>
        <taxon>Digenea</taxon>
        <taxon>Plagiorchiida</taxon>
        <taxon>Pronocephalata</taxon>
        <taxon>Paramphistomoidea</taxon>
        <taxon>Paramphistomidae</taxon>
        <taxon>Calicophoron</taxon>
    </lineage>
</organism>
<dbReference type="PANTHER" id="PTHR45924">
    <property type="entry name" value="FI17866P1"/>
    <property type="match status" value="1"/>
</dbReference>
<dbReference type="Pfam" id="PF00621">
    <property type="entry name" value="RhoGEF"/>
    <property type="match status" value="1"/>
</dbReference>
<protein>
    <recommendedName>
        <fullName evidence="2">DH domain-containing protein</fullName>
    </recommendedName>
</protein>
<dbReference type="SUPFAM" id="SSF48065">
    <property type="entry name" value="DBL homology domain (DH-domain)"/>
    <property type="match status" value="1"/>
</dbReference>
<dbReference type="InterPro" id="IPR011993">
    <property type="entry name" value="PH-like_dom_sf"/>
</dbReference>
<feature type="compositionally biased region" description="Polar residues" evidence="1">
    <location>
        <begin position="1004"/>
        <end position="1014"/>
    </location>
</feature>
<dbReference type="PROSITE" id="PS50010">
    <property type="entry name" value="DH_2"/>
    <property type="match status" value="1"/>
</dbReference>
<evidence type="ECO:0000256" key="1">
    <source>
        <dbReference type="SAM" id="MobiDB-lite"/>
    </source>
</evidence>
<dbReference type="GO" id="GO:0031267">
    <property type="term" value="F:small GTPase binding"/>
    <property type="evidence" value="ECO:0007669"/>
    <property type="project" value="TreeGrafter"/>
</dbReference>
<dbReference type="AlphaFoldDB" id="A0AAV2TI72"/>
<dbReference type="InterPro" id="IPR000219">
    <property type="entry name" value="DH_dom"/>
</dbReference>
<feature type="region of interest" description="Disordered" evidence="1">
    <location>
        <begin position="662"/>
        <end position="688"/>
    </location>
</feature>
<dbReference type="Proteomes" id="UP001497525">
    <property type="component" value="Unassembled WGS sequence"/>
</dbReference>
<feature type="compositionally biased region" description="Basic residues" evidence="1">
    <location>
        <begin position="975"/>
        <end position="988"/>
    </location>
</feature>
<name>A0AAV2TI72_CALDB</name>